<evidence type="ECO:0000313" key="1">
    <source>
        <dbReference type="EMBL" id="EKF17058.1"/>
    </source>
</evidence>
<dbReference type="RefSeq" id="WP_008599053.1">
    <property type="nucleotide sequence ID" value="NZ_AMRM01000030.1"/>
</dbReference>
<dbReference type="STRING" id="391937.NA2_19848"/>
<comment type="caution">
    <text evidence="1">The sequence shown here is derived from an EMBL/GenBank/DDBJ whole genome shotgun (WGS) entry which is preliminary data.</text>
</comment>
<dbReference type="OrthoDB" id="8030786at2"/>
<keyword evidence="2" id="KW-1185">Reference proteome</keyword>
<dbReference type="PATRIC" id="fig|391937.3.peg.4070"/>
<gene>
    <name evidence="1" type="ORF">NA2_19848</name>
</gene>
<accession>K2MYL5</accession>
<dbReference type="AlphaFoldDB" id="K2MYL5"/>
<evidence type="ECO:0000313" key="2">
    <source>
        <dbReference type="Proteomes" id="UP000006786"/>
    </source>
</evidence>
<reference evidence="1 2" key="1">
    <citation type="journal article" date="2012" name="J. Bacteriol.">
        <title>Genome Sequence of Nitratireductor pacificus Type Strain pht-3B.</title>
        <authorList>
            <person name="Lai Q."/>
            <person name="Li G."/>
            <person name="Shao Z."/>
        </authorList>
    </citation>
    <scope>NUCLEOTIDE SEQUENCE [LARGE SCALE GENOMIC DNA]</scope>
    <source>
        <strain evidence="2">pht-3B</strain>
    </source>
</reference>
<dbReference type="Proteomes" id="UP000006786">
    <property type="component" value="Unassembled WGS sequence"/>
</dbReference>
<organism evidence="1 2">
    <name type="scientific">Nitratireductor pacificus pht-3B</name>
    <dbReference type="NCBI Taxonomy" id="391937"/>
    <lineage>
        <taxon>Bacteria</taxon>
        <taxon>Pseudomonadati</taxon>
        <taxon>Pseudomonadota</taxon>
        <taxon>Alphaproteobacteria</taxon>
        <taxon>Hyphomicrobiales</taxon>
        <taxon>Phyllobacteriaceae</taxon>
        <taxon>Nitratireductor</taxon>
    </lineage>
</organism>
<sequence length="136" mass="14750">MTDRLVLGAFDGTFVLRGSRPGFDVLDPSLLPEHLSFDSRWIEAGNIISRGEFVNPPGFNIPIANGLSNPPIVIALMSGVGPDLNTWFLITSTDTINWPANVLITDTFAQISISTAAPIGPGSRLVRYYVCRNIYG</sequence>
<proteinExistence type="predicted"/>
<protein>
    <submittedName>
        <fullName evidence="1">Uncharacterized protein</fullName>
    </submittedName>
</protein>
<name>K2MYL5_9HYPH</name>
<dbReference type="EMBL" id="AMRM01000030">
    <property type="protein sequence ID" value="EKF17058.1"/>
    <property type="molecule type" value="Genomic_DNA"/>
</dbReference>